<dbReference type="AlphaFoldDB" id="A0A2A9PN54"/>
<proteinExistence type="predicted"/>
<evidence type="ECO:0000256" key="1">
    <source>
        <dbReference type="SAM" id="Coils"/>
    </source>
</evidence>
<feature type="compositionally biased region" description="Polar residues" evidence="2">
    <location>
        <begin position="1"/>
        <end position="15"/>
    </location>
</feature>
<evidence type="ECO:0000313" key="4">
    <source>
        <dbReference type="Proteomes" id="UP000037136"/>
    </source>
</evidence>
<feature type="coiled-coil region" evidence="1">
    <location>
        <begin position="52"/>
        <end position="121"/>
    </location>
</feature>
<keyword evidence="4" id="KW-1185">Reference proteome</keyword>
<dbReference type="Gene3D" id="6.10.250.370">
    <property type="match status" value="1"/>
</dbReference>
<reference evidence="3 4" key="2">
    <citation type="journal article" date="2017" name="Sci. Rep.">
        <title>Ant-infecting Ophiocordyceps genomes reveal a high diversity of potential behavioral manipulation genes and a possible major role for enterotoxins.</title>
        <authorList>
            <person name="de Bekker C."/>
            <person name="Ohm R.A."/>
            <person name="Evans H.C."/>
            <person name="Brachmann A."/>
            <person name="Hughes D.P."/>
        </authorList>
    </citation>
    <scope>NUCLEOTIDE SEQUENCE [LARGE SCALE GENOMIC DNA]</scope>
    <source>
        <strain evidence="3 4">SC16a</strain>
    </source>
</reference>
<dbReference type="OrthoDB" id="4939498at2759"/>
<accession>A0A2A9PN54</accession>
<evidence type="ECO:0000256" key="2">
    <source>
        <dbReference type="SAM" id="MobiDB-lite"/>
    </source>
</evidence>
<sequence>MPTSSSSQRTSANTGRKTRPRAVEETAEEIQERLSDEVKNAYTQLNMVTSDRDRYRHLYEQLNNKLSEAHADKDDVKNQVHSLKEEKTALRREVQSLQRENDKLRHMIDVWDQNYTALEQELAVQLRAANSSKSHARLPERPKAREQSQSKTDKGSREQREEKQRLSRRFQDKRGNLCDLQQPSHPLLSSVPRTTAGPGPYTASAGRDAAYAHEDGNYHFYPVSR</sequence>
<comment type="caution">
    <text evidence="3">The sequence shown here is derived from an EMBL/GenBank/DDBJ whole genome shotgun (WGS) entry which is preliminary data.</text>
</comment>
<evidence type="ECO:0000313" key="3">
    <source>
        <dbReference type="EMBL" id="PFH62300.1"/>
    </source>
</evidence>
<feature type="region of interest" description="Disordered" evidence="2">
    <location>
        <begin position="129"/>
        <end position="208"/>
    </location>
</feature>
<reference evidence="3 4" key="1">
    <citation type="journal article" date="2015" name="BMC Genomics">
        <title>Gene expression during zombie ant biting behavior reflects the complexity underlying fungal parasitic behavioral manipulation.</title>
        <authorList>
            <person name="de Bekker C."/>
            <person name="Ohm R.A."/>
            <person name="Loreto R.G."/>
            <person name="Sebastian A."/>
            <person name="Albert I."/>
            <person name="Merrow M."/>
            <person name="Brachmann A."/>
            <person name="Hughes D.P."/>
        </authorList>
    </citation>
    <scope>NUCLEOTIDE SEQUENCE [LARGE SCALE GENOMIC DNA]</scope>
    <source>
        <strain evidence="3 4">SC16a</strain>
    </source>
</reference>
<name>A0A2A9PN54_OPHUN</name>
<evidence type="ECO:0008006" key="5">
    <source>
        <dbReference type="Google" id="ProtNLM"/>
    </source>
</evidence>
<dbReference type="STRING" id="268505.A0A2A9PN54"/>
<gene>
    <name evidence="3" type="ORF">XA68_14160</name>
</gene>
<organism evidence="3 4">
    <name type="scientific">Ophiocordyceps unilateralis</name>
    <name type="common">Zombie-ant fungus</name>
    <name type="synonym">Torrubia unilateralis</name>
    <dbReference type="NCBI Taxonomy" id="268505"/>
    <lineage>
        <taxon>Eukaryota</taxon>
        <taxon>Fungi</taxon>
        <taxon>Dikarya</taxon>
        <taxon>Ascomycota</taxon>
        <taxon>Pezizomycotina</taxon>
        <taxon>Sordariomycetes</taxon>
        <taxon>Hypocreomycetidae</taxon>
        <taxon>Hypocreales</taxon>
        <taxon>Ophiocordycipitaceae</taxon>
        <taxon>Ophiocordyceps</taxon>
    </lineage>
</organism>
<feature type="region of interest" description="Disordered" evidence="2">
    <location>
        <begin position="1"/>
        <end position="27"/>
    </location>
</feature>
<dbReference type="Proteomes" id="UP000037136">
    <property type="component" value="Unassembled WGS sequence"/>
</dbReference>
<feature type="compositionally biased region" description="Basic and acidic residues" evidence="2">
    <location>
        <begin position="137"/>
        <end position="176"/>
    </location>
</feature>
<dbReference type="EMBL" id="LAZP02000033">
    <property type="protein sequence ID" value="PFH62300.1"/>
    <property type="molecule type" value="Genomic_DNA"/>
</dbReference>
<protein>
    <recommendedName>
        <fullName evidence="5">Autophagy-related protein 16 domain-containing protein</fullName>
    </recommendedName>
</protein>
<keyword evidence="1" id="KW-0175">Coiled coil</keyword>